<dbReference type="GO" id="GO:0003677">
    <property type="term" value="F:DNA binding"/>
    <property type="evidence" value="ECO:0007669"/>
    <property type="project" value="UniProtKB-KW"/>
</dbReference>
<dbReference type="RefSeq" id="WP_187525010.1">
    <property type="nucleotide sequence ID" value="NZ_JACRTA010000001.1"/>
</dbReference>
<accession>A0A926E7J5</accession>
<dbReference type="Pfam" id="PF00376">
    <property type="entry name" value="MerR"/>
    <property type="match status" value="1"/>
</dbReference>
<feature type="coiled-coil region" evidence="2">
    <location>
        <begin position="83"/>
        <end position="117"/>
    </location>
</feature>
<dbReference type="PANTHER" id="PTHR30204">
    <property type="entry name" value="REDOX-CYCLING DRUG-SENSING TRANSCRIPTIONAL ACTIVATOR SOXR"/>
    <property type="match status" value="1"/>
</dbReference>
<reference evidence="4" key="1">
    <citation type="submission" date="2020-08" db="EMBL/GenBank/DDBJ databases">
        <title>Genome public.</title>
        <authorList>
            <person name="Liu C."/>
            <person name="Sun Q."/>
        </authorList>
    </citation>
    <scope>NUCLEOTIDE SEQUENCE</scope>
    <source>
        <strain evidence="4">NSJ-24</strain>
    </source>
</reference>
<evidence type="ECO:0000256" key="1">
    <source>
        <dbReference type="ARBA" id="ARBA00023125"/>
    </source>
</evidence>
<comment type="caution">
    <text evidence="4">The sequence shown here is derived from an EMBL/GenBank/DDBJ whole genome shotgun (WGS) entry which is preliminary data.</text>
</comment>
<dbReference type="GO" id="GO:0003700">
    <property type="term" value="F:DNA-binding transcription factor activity"/>
    <property type="evidence" value="ECO:0007669"/>
    <property type="project" value="InterPro"/>
</dbReference>
<dbReference type="SUPFAM" id="SSF46955">
    <property type="entry name" value="Putative DNA-binding domain"/>
    <property type="match status" value="1"/>
</dbReference>
<dbReference type="InterPro" id="IPR000551">
    <property type="entry name" value="MerR-type_HTH_dom"/>
</dbReference>
<feature type="domain" description="HTH merR-type" evidence="3">
    <location>
        <begin position="1"/>
        <end position="31"/>
    </location>
</feature>
<evidence type="ECO:0000313" key="5">
    <source>
        <dbReference type="Proteomes" id="UP000610862"/>
    </source>
</evidence>
<dbReference type="AlphaFoldDB" id="A0A926E7J5"/>
<dbReference type="SMART" id="SM00422">
    <property type="entry name" value="HTH_MERR"/>
    <property type="match status" value="1"/>
</dbReference>
<dbReference type="PANTHER" id="PTHR30204:SF96">
    <property type="entry name" value="CHROMOSOME-ANCHORING PROTEIN RACA"/>
    <property type="match status" value="1"/>
</dbReference>
<keyword evidence="5" id="KW-1185">Reference proteome</keyword>
<dbReference type="Proteomes" id="UP000610862">
    <property type="component" value="Unassembled WGS sequence"/>
</dbReference>
<keyword evidence="2" id="KW-0175">Coiled coil</keyword>
<dbReference type="InterPro" id="IPR009061">
    <property type="entry name" value="DNA-bd_dom_put_sf"/>
</dbReference>
<sequence>MKIGEFSKKYNVPISTIRYYIEEGLITPKKNGAQYNFGELNEFEMQLLTDLRESAFSLEEMRQFVNISRIFDEKDPLRYKELKTLFEDKKDRLSKQIEAAKATIKTIDLKLNALTSKEAVLVASNNAPAAASRNNGLPLRFLTYLACPDCGGSLDMDNVKMSADTISSGRLHCSCGYTGHIEDGILFADEDTDLDFDPCFCDDYFIDLTTPEHEPIFYECFLSAPQQYLSLNYEARTWLNEAISAHIPRHDVILFPDIASVFPYLYSNAQYIQNSTLVIMSLSRNAVTAIRKHINALETNLNIIYIVSSSNRLPLKKKCIDLMIDYLGSYNYAFFFDKPLYQYIDPYFSDTASIAGCLSYYDDGAKSACNITKEYKNAMKPFITLRSYMDVLHSCGYSIVADKKVGSNTVFSEYFHYHEYGEKQHLHTFLAARSSH</sequence>
<name>A0A926E7J5_9FIRM</name>
<dbReference type="InterPro" id="IPR047057">
    <property type="entry name" value="MerR_fam"/>
</dbReference>
<proteinExistence type="predicted"/>
<evidence type="ECO:0000256" key="2">
    <source>
        <dbReference type="SAM" id="Coils"/>
    </source>
</evidence>
<evidence type="ECO:0000259" key="3">
    <source>
        <dbReference type="PROSITE" id="PS50937"/>
    </source>
</evidence>
<organism evidence="4 5">
    <name type="scientific">Lentihominibacter hominis</name>
    <dbReference type="NCBI Taxonomy" id="2763645"/>
    <lineage>
        <taxon>Bacteria</taxon>
        <taxon>Bacillati</taxon>
        <taxon>Bacillota</taxon>
        <taxon>Clostridia</taxon>
        <taxon>Peptostreptococcales</taxon>
        <taxon>Anaerovoracaceae</taxon>
        <taxon>Lentihominibacter</taxon>
    </lineage>
</organism>
<dbReference type="EMBL" id="JACRTA010000001">
    <property type="protein sequence ID" value="MBC8567848.1"/>
    <property type="molecule type" value="Genomic_DNA"/>
</dbReference>
<gene>
    <name evidence="4" type="ORF">H8692_03590</name>
</gene>
<dbReference type="Gene3D" id="1.10.1660.10">
    <property type="match status" value="1"/>
</dbReference>
<dbReference type="PROSITE" id="PS50937">
    <property type="entry name" value="HTH_MERR_2"/>
    <property type="match status" value="1"/>
</dbReference>
<protein>
    <submittedName>
        <fullName evidence="4">MerR family transcriptional regulator</fullName>
    </submittedName>
</protein>
<evidence type="ECO:0000313" key="4">
    <source>
        <dbReference type="EMBL" id="MBC8567848.1"/>
    </source>
</evidence>
<keyword evidence="1" id="KW-0238">DNA-binding</keyword>